<feature type="region of interest" description="Disordered" evidence="1">
    <location>
        <begin position="717"/>
        <end position="751"/>
    </location>
</feature>
<feature type="compositionally biased region" description="Low complexity" evidence="1">
    <location>
        <begin position="65"/>
        <end position="74"/>
    </location>
</feature>
<dbReference type="InterPro" id="IPR011990">
    <property type="entry name" value="TPR-like_helical_dom_sf"/>
</dbReference>
<accession>A0A8H2VIH5</accession>
<dbReference type="InterPro" id="IPR002716">
    <property type="entry name" value="PIN_dom"/>
</dbReference>
<dbReference type="Proteomes" id="UP000644660">
    <property type="component" value="Unassembled WGS sequence"/>
</dbReference>
<proteinExistence type="predicted"/>
<protein>
    <recommendedName>
        <fullName evidence="2">PIN domain-containing protein</fullName>
    </recommendedName>
</protein>
<dbReference type="SUPFAM" id="SSF48452">
    <property type="entry name" value="TPR-like"/>
    <property type="match status" value="1"/>
</dbReference>
<feature type="compositionally biased region" description="Basic and acidic residues" evidence="1">
    <location>
        <begin position="717"/>
        <end position="727"/>
    </location>
</feature>
<feature type="region of interest" description="Disordered" evidence="1">
    <location>
        <begin position="58"/>
        <end position="116"/>
    </location>
</feature>
<organism evidence="3 4">
    <name type="scientific">Maudiozyma barnettii</name>
    <dbReference type="NCBI Taxonomy" id="61262"/>
    <lineage>
        <taxon>Eukaryota</taxon>
        <taxon>Fungi</taxon>
        <taxon>Dikarya</taxon>
        <taxon>Ascomycota</taxon>
        <taxon>Saccharomycotina</taxon>
        <taxon>Saccharomycetes</taxon>
        <taxon>Saccharomycetales</taxon>
        <taxon>Saccharomycetaceae</taxon>
        <taxon>Maudiozyma</taxon>
    </lineage>
</organism>
<dbReference type="Gene3D" id="3.40.50.1010">
    <property type="entry name" value="5'-nuclease"/>
    <property type="match status" value="1"/>
</dbReference>
<dbReference type="SMART" id="SM00670">
    <property type="entry name" value="PINc"/>
    <property type="match status" value="1"/>
</dbReference>
<dbReference type="RefSeq" id="XP_041407895.1">
    <property type="nucleotide sequence ID" value="XM_041551961.1"/>
</dbReference>
<evidence type="ECO:0000256" key="1">
    <source>
        <dbReference type="SAM" id="MobiDB-lite"/>
    </source>
</evidence>
<sequence length="1381" mass="157507">MSELSIHPINYSENSRIKKYPLQKSSSAHDLFLLPYNNNNNNKINTGLPKLSITMSRFNGEHPTSNSTNNNMNSNKEKNKSVLPHGMSAVARPKRYSTGAPTIGNKRRITKPDFMNPSSFIMTDPVRGEQLLLSSSQQANVNTSLRNSISNQLLSHVNEDSTPPPSTPSMDPTYKKVINVTPQPSYIISDPSVTMRNMRNSLIGAPSTTTPLNNDHVSLLRMNNSSGVVPNRIPTQANSPLENTIFSNRSPTISPEHTMNQQQLNNTTNNNTYEVFHRSQQQIATVIVPNNEKLVSVTEYAETPNVPQTNQPYETTNNNNYNNNNQDTSENTFNNEDNNNNNNNNTNTNTNNDNNNNNDDGSNPDNNRSNDKTNGKKTGQALIQKLQDIYKLIVKQEIELQDRCAQLTTSQTTELKNLWTIYKINIDLINNYTTFITTALLPSQSPQDILIGEEIIEIYRIERRLWVYGTITFLDVLKNFSNFMDPDVCSQFITHVFISLSTMLIDIPPKHSIPWLQRLGDLSRMAIALYPSGFIDWKLSAEYWYLEAMKFTYSHGKLYYHMSTVQQNTLEAFVNLGKSVFCQDTFTPSQQYMQLVIDNIYQRTFVDRTNNGNIRNSDLIDYLKHSEVMLLPTFLENAELQRVVLNYFQDRFGIDYNENNIFETQQMFTQIPSSLRFYFRHAPAFAESHILQIIGFGDPKNPFAILFDLPKYLKERKDKKDKNRTRTADSNSNNSNGNDNANNHTNSNVTNSIATSSATTTTVNSPISTLQPTGDLGSDMSIDQTSIQISTTDFFENIDSLKAPIKKANIYIWLKSLDFVNLTSLKCSMIVLKKFLHGPFLIALPHFLPWAYFIVATATKARRTFQDDESSLKFWNVLIKRLFPWNTISSFLNVLIAYALDNFHNCECINSICDEYSRFETLDELLIYFNDNEELPEVWKCWGTLWYDTLCDKGALKAENFQQLGIKDHMFLDLPIDGIDFDTQDEIGEKFWKRALRLIFMFKKIAEEFNIGLAISNDVSVYCNDPQVEPSHILRTFCFKAIPYTEDTSERFNEMIPLCEEIDEINSNFGAAPSLSLIPGESIFDYLGYKKFFPDSESFDKNGDVISSSLYTKYLTNNKNVMSGGGANNNNSGSTPVVVDSSKSSSGFNFPNTIATTTTANTEITPTQPIPTQPSTNGIFGDEEEWFTKYMGQENTFDTFDDPLDVINKEFTYFVFDATSWLRHFAHIYKLATNNVLRFAVCLTTFQELRFLRKSKDENVVEAAARAIITMRQLYREDKLLPLRFTGNMAADIEEHLEVEEQITWRSHVDEFVIEAVMKAQQKFKEHNTIGMSSDFIYVVLVTDDITMAKKAKDQQVMTFSTHFIFSLCTKMGIKNNVCTN</sequence>
<feature type="region of interest" description="Disordered" evidence="1">
    <location>
        <begin position="300"/>
        <end position="378"/>
    </location>
</feature>
<feature type="compositionally biased region" description="Low complexity" evidence="1">
    <location>
        <begin position="730"/>
        <end position="751"/>
    </location>
</feature>
<evidence type="ECO:0000313" key="3">
    <source>
        <dbReference type="EMBL" id="CAB4256051.1"/>
    </source>
</evidence>
<feature type="domain" description="PIN" evidence="2">
    <location>
        <begin position="1212"/>
        <end position="1350"/>
    </location>
</feature>
<gene>
    <name evidence="3" type="ORF">KABA2_08S02112</name>
</gene>
<dbReference type="GeneID" id="64859119"/>
<dbReference type="EMBL" id="CAEFZW010000008">
    <property type="protein sequence ID" value="CAB4256051.1"/>
    <property type="molecule type" value="Genomic_DNA"/>
</dbReference>
<dbReference type="Pfam" id="PF13638">
    <property type="entry name" value="PIN_4"/>
    <property type="match status" value="1"/>
</dbReference>
<reference evidence="3 4" key="1">
    <citation type="submission" date="2020-05" db="EMBL/GenBank/DDBJ databases">
        <authorList>
            <person name="Casaregola S."/>
            <person name="Devillers H."/>
            <person name="Grondin C."/>
        </authorList>
    </citation>
    <scope>NUCLEOTIDE SEQUENCE [LARGE SCALE GENOMIC DNA]</scope>
    <source>
        <strain evidence="3 4">CLIB 1767</strain>
    </source>
</reference>
<evidence type="ECO:0000259" key="2">
    <source>
        <dbReference type="SMART" id="SM00670"/>
    </source>
</evidence>
<comment type="caution">
    <text evidence="3">The sequence shown here is derived from an EMBL/GenBank/DDBJ whole genome shotgun (WGS) entry which is preliminary data.</text>
</comment>
<dbReference type="OrthoDB" id="2017974at2759"/>
<feature type="compositionally biased region" description="Low complexity" evidence="1">
    <location>
        <begin position="309"/>
        <end position="367"/>
    </location>
</feature>
<keyword evidence="4" id="KW-1185">Reference proteome</keyword>
<feature type="region of interest" description="Disordered" evidence="1">
    <location>
        <begin position="758"/>
        <end position="777"/>
    </location>
</feature>
<name>A0A8H2VIH5_9SACH</name>
<evidence type="ECO:0000313" key="4">
    <source>
        <dbReference type="Proteomes" id="UP000644660"/>
    </source>
</evidence>